<evidence type="ECO:0000256" key="5">
    <source>
        <dbReference type="ARBA" id="ARBA00033748"/>
    </source>
</evidence>
<sequence>MSKKMHLMQMLIHSASTHTLLSWADPKDGQLNGLQDFSYWQNLAQTLERGCFDGVFFADSPATHAVYKSSVKPSVEYGASWPNHDPMPLVAIMAAATKHLGIGVTLSTTGTTPYLATRRISTLNYLSRGRVGWNIVSGFSAAEHQANGLGALGHDERYDQADEFMEICYRLWDCVPDAAILQDPVTGKFADPEQINVVDFQGKFLNCKAVGPTLPSPYGRPLLFQAGSSGRGLQFAMQHAEVIFAIQSHVAGMKKSMLQLSAASAAAAAQGKGNGNECKVLFGLQPIVRSTELEARQRAEELAERIPLDAILARLSGVFGVDLSQLDPDRPLAEMETQASRGLMAATVTGADGKAVTLRQAASTWALSVAIPQVIGTPEQVADEMERTWRETGCYGFNLSPTTNPDSVEDFVDQVVPILQARGVFRTEYEGDSFRDNLMA</sequence>
<dbReference type="InterPro" id="IPR036661">
    <property type="entry name" value="Luciferase-like_sf"/>
</dbReference>
<comment type="similarity">
    <text evidence="5">Belongs to the NtaA/SnaA/DszA monooxygenase family.</text>
</comment>
<keyword evidence="4 8" id="KW-0503">Monooxygenase</keyword>
<evidence type="ECO:0000256" key="4">
    <source>
        <dbReference type="ARBA" id="ARBA00023033"/>
    </source>
</evidence>
<feature type="domain" description="Luciferase-like" evidence="7">
    <location>
        <begin position="30"/>
        <end position="393"/>
    </location>
</feature>
<dbReference type="PIRSF" id="PIRSF000337">
    <property type="entry name" value="NTA_MOA"/>
    <property type="match status" value="1"/>
</dbReference>
<dbReference type="GO" id="GO:0004497">
    <property type="term" value="F:monooxygenase activity"/>
    <property type="evidence" value="ECO:0007669"/>
    <property type="project" value="UniProtKB-KW"/>
</dbReference>
<dbReference type="PANTHER" id="PTHR30011:SF16">
    <property type="entry name" value="C2H2 FINGER DOMAIN TRANSCRIPTION FACTOR (EUROFUNG)-RELATED"/>
    <property type="match status" value="1"/>
</dbReference>
<feature type="binding site" evidence="6">
    <location>
        <position position="229"/>
    </location>
    <ligand>
        <name>FMN</name>
        <dbReference type="ChEBI" id="CHEBI:58210"/>
    </ligand>
</feature>
<dbReference type="InterPro" id="IPR016215">
    <property type="entry name" value="NTA_MOA"/>
</dbReference>
<dbReference type="InterPro" id="IPR051260">
    <property type="entry name" value="Diverse_substr_monoxygenases"/>
</dbReference>
<dbReference type="Proteomes" id="UP000571084">
    <property type="component" value="Unassembled WGS sequence"/>
</dbReference>
<dbReference type="RefSeq" id="WP_168056683.1">
    <property type="nucleotide sequence ID" value="NZ_JAAOZT010000012.1"/>
</dbReference>
<evidence type="ECO:0000256" key="6">
    <source>
        <dbReference type="PIRSR" id="PIRSR000337-1"/>
    </source>
</evidence>
<dbReference type="Pfam" id="PF00296">
    <property type="entry name" value="Bac_luciferase"/>
    <property type="match status" value="1"/>
</dbReference>
<dbReference type="GO" id="GO:0016705">
    <property type="term" value="F:oxidoreductase activity, acting on paired donors, with incorporation or reduction of molecular oxygen"/>
    <property type="evidence" value="ECO:0007669"/>
    <property type="project" value="InterPro"/>
</dbReference>
<dbReference type="NCBIfam" id="TIGR03860">
    <property type="entry name" value="FMN_nitrolo"/>
    <property type="match status" value="1"/>
</dbReference>
<dbReference type="SUPFAM" id="SSF51679">
    <property type="entry name" value="Bacterial luciferase-like"/>
    <property type="match status" value="1"/>
</dbReference>
<dbReference type="Gene3D" id="3.20.20.30">
    <property type="entry name" value="Luciferase-like domain"/>
    <property type="match status" value="1"/>
</dbReference>
<organism evidence="8 9">
    <name type="scientific">Glaciimonas immobilis</name>
    <dbReference type="NCBI Taxonomy" id="728004"/>
    <lineage>
        <taxon>Bacteria</taxon>
        <taxon>Pseudomonadati</taxon>
        <taxon>Pseudomonadota</taxon>
        <taxon>Betaproteobacteria</taxon>
        <taxon>Burkholderiales</taxon>
        <taxon>Oxalobacteraceae</taxon>
        <taxon>Glaciimonas</taxon>
    </lineage>
</organism>
<accession>A0A840RXM0</accession>
<gene>
    <name evidence="8" type="ORF">HNR39_003049</name>
</gene>
<evidence type="ECO:0000256" key="2">
    <source>
        <dbReference type="ARBA" id="ARBA00022643"/>
    </source>
</evidence>
<protein>
    <submittedName>
        <fullName evidence="8">FMN-dependent oxidoreductase (Nitrilotriacetate monooxygenase family)</fullName>
    </submittedName>
</protein>
<keyword evidence="3" id="KW-0560">Oxidoreductase</keyword>
<keyword evidence="1 6" id="KW-0285">Flavoprotein</keyword>
<feature type="binding site" evidence="6">
    <location>
        <position position="228"/>
    </location>
    <ligand>
        <name>FMN</name>
        <dbReference type="ChEBI" id="CHEBI:58210"/>
    </ligand>
</feature>
<evidence type="ECO:0000313" key="9">
    <source>
        <dbReference type="Proteomes" id="UP000571084"/>
    </source>
</evidence>
<dbReference type="AlphaFoldDB" id="A0A840RXM0"/>
<feature type="binding site" evidence="6">
    <location>
        <position position="154"/>
    </location>
    <ligand>
        <name>FMN</name>
        <dbReference type="ChEBI" id="CHEBI:58210"/>
    </ligand>
</feature>
<evidence type="ECO:0000256" key="3">
    <source>
        <dbReference type="ARBA" id="ARBA00023002"/>
    </source>
</evidence>
<keyword evidence="9" id="KW-1185">Reference proteome</keyword>
<dbReference type="EMBL" id="JACHHQ010000006">
    <property type="protein sequence ID" value="MBB5201200.1"/>
    <property type="molecule type" value="Genomic_DNA"/>
</dbReference>
<reference evidence="8 9" key="1">
    <citation type="submission" date="2020-08" db="EMBL/GenBank/DDBJ databases">
        <title>Genomic Encyclopedia of Type Strains, Phase IV (KMG-IV): sequencing the most valuable type-strain genomes for metagenomic binning, comparative biology and taxonomic classification.</title>
        <authorList>
            <person name="Goeker M."/>
        </authorList>
    </citation>
    <scope>NUCLEOTIDE SEQUENCE [LARGE SCALE GENOMIC DNA]</scope>
    <source>
        <strain evidence="8 9">DSM 23240</strain>
    </source>
</reference>
<feature type="binding site" evidence="6">
    <location>
        <position position="158"/>
    </location>
    <ligand>
        <name>FMN</name>
        <dbReference type="ChEBI" id="CHEBI:58210"/>
    </ligand>
</feature>
<comment type="caution">
    <text evidence="8">The sequence shown here is derived from an EMBL/GenBank/DDBJ whole genome shotgun (WGS) entry which is preliminary data.</text>
</comment>
<proteinExistence type="inferred from homology"/>
<name>A0A840RXM0_9BURK</name>
<dbReference type="PANTHER" id="PTHR30011">
    <property type="entry name" value="ALKANESULFONATE MONOOXYGENASE-RELATED"/>
    <property type="match status" value="1"/>
</dbReference>
<feature type="binding site" evidence="6">
    <location>
        <position position="59"/>
    </location>
    <ligand>
        <name>FMN</name>
        <dbReference type="ChEBI" id="CHEBI:58210"/>
    </ligand>
</feature>
<evidence type="ECO:0000256" key="1">
    <source>
        <dbReference type="ARBA" id="ARBA00022630"/>
    </source>
</evidence>
<keyword evidence="2 6" id="KW-0288">FMN</keyword>
<feature type="binding site" evidence="6">
    <location>
        <position position="105"/>
    </location>
    <ligand>
        <name>FMN</name>
        <dbReference type="ChEBI" id="CHEBI:58210"/>
    </ligand>
</feature>
<dbReference type="InterPro" id="IPR011251">
    <property type="entry name" value="Luciferase-like_dom"/>
</dbReference>
<evidence type="ECO:0000259" key="7">
    <source>
        <dbReference type="Pfam" id="PF00296"/>
    </source>
</evidence>
<evidence type="ECO:0000313" key="8">
    <source>
        <dbReference type="EMBL" id="MBB5201200.1"/>
    </source>
</evidence>